<sequence>MVTVPTPCLWTPFLARWLLGRGELPAGFLWPGGEGQRCQPPWLSPSFLPPSF</sequence>
<name>G3I6C4_CRIGR</name>
<evidence type="ECO:0000313" key="2">
    <source>
        <dbReference type="Proteomes" id="UP000001075"/>
    </source>
</evidence>
<accession>G3I6C4</accession>
<reference evidence="2" key="1">
    <citation type="journal article" date="2011" name="Nat. Biotechnol.">
        <title>The genomic sequence of the Chinese hamster ovary (CHO)-K1 cell line.</title>
        <authorList>
            <person name="Xu X."/>
            <person name="Nagarajan H."/>
            <person name="Lewis N.E."/>
            <person name="Pan S."/>
            <person name="Cai Z."/>
            <person name="Liu X."/>
            <person name="Chen W."/>
            <person name="Xie M."/>
            <person name="Wang W."/>
            <person name="Hammond S."/>
            <person name="Andersen M.R."/>
            <person name="Neff N."/>
            <person name="Passarelli B."/>
            <person name="Koh W."/>
            <person name="Fan H.C."/>
            <person name="Wang J."/>
            <person name="Gui Y."/>
            <person name="Lee K.H."/>
            <person name="Betenbaugh M.J."/>
            <person name="Quake S.R."/>
            <person name="Famili I."/>
            <person name="Palsson B.O."/>
            <person name="Wang J."/>
        </authorList>
    </citation>
    <scope>NUCLEOTIDE SEQUENCE [LARGE SCALE GENOMIC DNA]</scope>
    <source>
        <strain evidence="2">CHO K1 cell line</strain>
    </source>
</reference>
<proteinExistence type="predicted"/>
<dbReference type="EMBL" id="JH001354">
    <property type="protein sequence ID" value="EGW09970.1"/>
    <property type="molecule type" value="Genomic_DNA"/>
</dbReference>
<gene>
    <name evidence="1" type="ORF">I79_019040</name>
</gene>
<dbReference type="InParanoid" id="G3I6C4"/>
<dbReference type="Proteomes" id="UP000001075">
    <property type="component" value="Unassembled WGS sequence"/>
</dbReference>
<protein>
    <submittedName>
        <fullName evidence="1">Uncharacterized protein</fullName>
    </submittedName>
</protein>
<dbReference type="AlphaFoldDB" id="G3I6C4"/>
<evidence type="ECO:0000313" key="1">
    <source>
        <dbReference type="EMBL" id="EGW09970.1"/>
    </source>
</evidence>
<organism evidence="1 2">
    <name type="scientific">Cricetulus griseus</name>
    <name type="common">Chinese hamster</name>
    <name type="synonym">Cricetulus barabensis griseus</name>
    <dbReference type="NCBI Taxonomy" id="10029"/>
    <lineage>
        <taxon>Eukaryota</taxon>
        <taxon>Metazoa</taxon>
        <taxon>Chordata</taxon>
        <taxon>Craniata</taxon>
        <taxon>Vertebrata</taxon>
        <taxon>Euteleostomi</taxon>
        <taxon>Mammalia</taxon>
        <taxon>Eutheria</taxon>
        <taxon>Euarchontoglires</taxon>
        <taxon>Glires</taxon>
        <taxon>Rodentia</taxon>
        <taxon>Myomorpha</taxon>
        <taxon>Muroidea</taxon>
        <taxon>Cricetidae</taxon>
        <taxon>Cricetinae</taxon>
        <taxon>Cricetulus</taxon>
    </lineage>
</organism>